<evidence type="ECO:0000256" key="2">
    <source>
        <dbReference type="ARBA" id="ARBA00022737"/>
    </source>
</evidence>
<dbReference type="GO" id="GO:0009451">
    <property type="term" value="P:RNA modification"/>
    <property type="evidence" value="ECO:0007669"/>
    <property type="project" value="InterPro"/>
</dbReference>
<dbReference type="PANTHER" id="PTHR47926:SF374">
    <property type="entry name" value="PENTATRICOPEPTIDE REPEAT-CONTAINING PROTEIN"/>
    <property type="match status" value="1"/>
</dbReference>
<gene>
    <name evidence="5" type="primary">LOC105172346</name>
</gene>
<reference evidence="5" key="1">
    <citation type="submission" date="2025-08" db="UniProtKB">
        <authorList>
            <consortium name="RefSeq"/>
        </authorList>
    </citation>
    <scope>IDENTIFICATION</scope>
</reference>
<proteinExistence type="inferred from homology"/>
<dbReference type="AlphaFoldDB" id="A0A8M8V8K4"/>
<accession>A0A8M8V8K4</accession>
<dbReference type="PROSITE" id="PS51375">
    <property type="entry name" value="PPR"/>
    <property type="match status" value="5"/>
</dbReference>
<dbReference type="Gene3D" id="1.25.40.10">
    <property type="entry name" value="Tetratricopeptide repeat domain"/>
    <property type="match status" value="5"/>
</dbReference>
<dbReference type="OrthoDB" id="635740at2759"/>
<dbReference type="FunFam" id="1.25.40.10:FF:000196">
    <property type="entry name" value="Pentatricopeptide repeat-containing protein At4g14850"/>
    <property type="match status" value="1"/>
</dbReference>
<dbReference type="Pfam" id="PF20431">
    <property type="entry name" value="E_motif"/>
    <property type="match status" value="1"/>
</dbReference>
<dbReference type="KEGG" id="sind:105172346"/>
<dbReference type="PANTHER" id="PTHR47926">
    <property type="entry name" value="PENTATRICOPEPTIDE REPEAT-CONTAINING PROTEIN"/>
    <property type="match status" value="1"/>
</dbReference>
<dbReference type="InterPro" id="IPR046960">
    <property type="entry name" value="PPR_At4g14850-like_plant"/>
</dbReference>
<keyword evidence="4" id="KW-1185">Reference proteome</keyword>
<evidence type="ECO:0000256" key="3">
    <source>
        <dbReference type="PROSITE-ProRule" id="PRU00708"/>
    </source>
</evidence>
<dbReference type="FunFam" id="1.25.40.10:FF:000690">
    <property type="entry name" value="Pentatricopeptide repeat-containing protein"/>
    <property type="match status" value="1"/>
</dbReference>
<feature type="repeat" description="PPR" evidence="3">
    <location>
        <begin position="426"/>
        <end position="460"/>
    </location>
</feature>
<dbReference type="InterPro" id="IPR046848">
    <property type="entry name" value="E_motif"/>
</dbReference>
<dbReference type="RefSeq" id="XP_020552800.1">
    <property type="nucleotide sequence ID" value="XM_020697141.1"/>
</dbReference>
<dbReference type="GO" id="GO:0003729">
    <property type="term" value="F:mRNA binding"/>
    <property type="evidence" value="ECO:0007669"/>
    <property type="project" value="UniProtKB-ARBA"/>
</dbReference>
<sequence length="673" mass="74870">MSSVSCIFKKLSAPPSRHLILSWRCSSNFHVAMSSHASARICTPFTEAELGFLVSSCGREGNIRLGSCLHASIVKNPPFFDIGDPDSRRRAHVTYNCLLHLYCKCGELDDAVKMFDDMLLRDTVSWNSLISGFLKHGHLQLGFGYFKSLVGSSIYRFDCASLTSVLSACDRLEAVRTVKMIHALAILNGYEKEITVGNALTTSYFKCRSFGSGMRVFDEMMERNVVTWTAAISGLAQNEFYGESLKLFVEMYHSVLSPNYLTYLSALSACSGLQALKEGAQIHGVTWKLGIQSDLCIESALMDMYSKCGCMEDAWQIFESAEVLDEVSMTVILVGFAQNGFEEEAIKMFVKIVKAGNNVDPNMISAILGVFGTDTSQGLGVQVHSLVIKRGFDSNVFVNNGLINMYSKCGELEESVKVFDWMTQKNQVSWNSIIAAFARHGDGLKALQFYEEMRLQGVEPTDITFLSLLHACSHAGLLHKGMEFLESMEKAYGMCPRMEHYASIVDMLGRAGFLEEAKNFIEELPLKPDVLVWQPLLGACGIYGDIDIGKYAADQLAHAAPDSPVPYISMANIYSSRGRWKERARTVKKMKDKGVKKETGISWIEIEKKIHSFVVADQMHPQGDGVYDILLMLFGHMRDEGYVPDSVFISVYSNQEGRGYSTDYLNLSNSIVI</sequence>
<dbReference type="NCBIfam" id="TIGR00756">
    <property type="entry name" value="PPR"/>
    <property type="match status" value="2"/>
</dbReference>
<feature type="repeat" description="PPR" evidence="3">
    <location>
        <begin position="91"/>
        <end position="125"/>
    </location>
</feature>
<dbReference type="Pfam" id="PF13041">
    <property type="entry name" value="PPR_2"/>
    <property type="match status" value="1"/>
</dbReference>
<comment type="similarity">
    <text evidence="1">Belongs to the PPR family. PCMP-H subfamily.</text>
</comment>
<dbReference type="FunFam" id="1.25.40.10:FF:001369">
    <property type="entry name" value="Pentatricopeptide repeat-containing protein At3g05340"/>
    <property type="match status" value="1"/>
</dbReference>
<feature type="repeat" description="PPR" evidence="3">
    <location>
        <begin position="395"/>
        <end position="425"/>
    </location>
</feature>
<protein>
    <submittedName>
        <fullName evidence="5">Pentatricopeptide repeat-containing protein At3g05340</fullName>
    </submittedName>
</protein>
<keyword evidence="2" id="KW-0677">Repeat</keyword>
<evidence type="ECO:0000313" key="5">
    <source>
        <dbReference type="RefSeq" id="XP_020552800.1"/>
    </source>
</evidence>
<dbReference type="GeneID" id="105172346"/>
<feature type="repeat" description="PPR" evidence="3">
    <location>
        <begin position="224"/>
        <end position="258"/>
    </location>
</feature>
<dbReference type="Proteomes" id="UP000504604">
    <property type="component" value="Linkage group LG10"/>
</dbReference>
<evidence type="ECO:0000313" key="4">
    <source>
        <dbReference type="Proteomes" id="UP000504604"/>
    </source>
</evidence>
<organism evidence="4 5">
    <name type="scientific">Sesamum indicum</name>
    <name type="common">Oriental sesame</name>
    <name type="synonym">Sesamum orientale</name>
    <dbReference type="NCBI Taxonomy" id="4182"/>
    <lineage>
        <taxon>Eukaryota</taxon>
        <taxon>Viridiplantae</taxon>
        <taxon>Streptophyta</taxon>
        <taxon>Embryophyta</taxon>
        <taxon>Tracheophyta</taxon>
        <taxon>Spermatophyta</taxon>
        <taxon>Magnoliopsida</taxon>
        <taxon>eudicotyledons</taxon>
        <taxon>Gunneridae</taxon>
        <taxon>Pentapetalae</taxon>
        <taxon>asterids</taxon>
        <taxon>lamiids</taxon>
        <taxon>Lamiales</taxon>
        <taxon>Pedaliaceae</taxon>
        <taxon>Sesamum</taxon>
    </lineage>
</organism>
<dbReference type="InterPro" id="IPR011990">
    <property type="entry name" value="TPR-like_helical_dom_sf"/>
</dbReference>
<dbReference type="InterPro" id="IPR002885">
    <property type="entry name" value="PPR_rpt"/>
</dbReference>
<dbReference type="Pfam" id="PF12854">
    <property type="entry name" value="PPR_1"/>
    <property type="match status" value="1"/>
</dbReference>
<name>A0A8M8V8K4_SESIN</name>
<dbReference type="Gramene" id="SIN_1025780.t">
    <property type="protein sequence ID" value="SIN_1025780.t.cds1"/>
    <property type="gene ID" value="SIN_1025780"/>
</dbReference>
<evidence type="ECO:0000256" key="1">
    <source>
        <dbReference type="ARBA" id="ARBA00006643"/>
    </source>
</evidence>
<dbReference type="Pfam" id="PF01535">
    <property type="entry name" value="PPR"/>
    <property type="match status" value="6"/>
</dbReference>
<feature type="repeat" description="PPR" evidence="3">
    <location>
        <begin position="563"/>
        <end position="597"/>
    </location>
</feature>